<proteinExistence type="predicted"/>
<dbReference type="RefSeq" id="WP_208846597.1">
    <property type="nucleotide sequence ID" value="NZ_JAGGDJ010000002.1"/>
</dbReference>
<dbReference type="Proteomes" id="UP000670947">
    <property type="component" value="Unassembled WGS sequence"/>
</dbReference>
<gene>
    <name evidence="1" type="ORF">I8J29_05185</name>
</gene>
<evidence type="ECO:0000313" key="2">
    <source>
        <dbReference type="Proteomes" id="UP000670947"/>
    </source>
</evidence>
<comment type="caution">
    <text evidence="1">The sequence shown here is derived from an EMBL/GenBank/DDBJ whole genome shotgun (WGS) entry which is preliminary data.</text>
</comment>
<accession>A0ABS3W5K9</accession>
<protein>
    <submittedName>
        <fullName evidence="1">Baseplate assembly protein</fullName>
    </submittedName>
</protein>
<dbReference type="NCBIfam" id="TIGR02243">
    <property type="entry name" value="putative baseplate assembly protein"/>
    <property type="match status" value="1"/>
</dbReference>
<dbReference type="InterPro" id="IPR011749">
    <property type="entry name" value="CHP02243"/>
</dbReference>
<evidence type="ECO:0000313" key="1">
    <source>
        <dbReference type="EMBL" id="MBO7743578.1"/>
    </source>
</evidence>
<name>A0ABS3W5K9_9BACL</name>
<reference evidence="1 2" key="1">
    <citation type="submission" date="2021-03" db="EMBL/GenBank/DDBJ databases">
        <title>Paenibacillus artemisicola MWE-103 whole genome sequence.</title>
        <authorList>
            <person name="Ham Y.J."/>
        </authorList>
    </citation>
    <scope>NUCLEOTIDE SEQUENCE [LARGE SCALE GENOMIC DNA]</scope>
    <source>
        <strain evidence="1 2">MWE-103</strain>
    </source>
</reference>
<dbReference type="EMBL" id="JAGGDJ010000002">
    <property type="protein sequence ID" value="MBO7743578.1"/>
    <property type="molecule type" value="Genomic_DNA"/>
</dbReference>
<sequence>MKAPLIDARDLNAIFKEMRELAPFFAPEWTPDSDRDTGTAVMDIFARMYGGILERLNRVPDKNFIAFLNRLGIKLLPASQARGPVTFALSSGAIDPVTVPSRTQVAAQPTGGGKPFVFETERTIVATPAKLMQAMTYYPKQDRLAQADSALLGAHSGDPFELFSESDLQTHALYIGHADLFNMTSQSVIVLDFSETHAGAARQLARLAQSQTVLWQYGTEDGWSTFAKALIEEGRIHLDTGAWTGIAETAVNGLHNRWIRAIVQPNRIKDAELVQFGTLAITMSNVLPHPDMAFANNVPQDVGKNDYYPFGLTPRLYDAFYVSSKEAFSKKGATITLSFTLKHETDWLPTRDTPAIATAATAGEKVITAQLSWEYWNGQGWMRIGNLNEDFPITADETGESGRPVTLTFTIPSAMSETVVQGQPGYWIRCKIAGGHYGKEAIVGRALVPRFYVPRISDLNITYAIQSERAERIVTCNNLEYRDRTSEIGPGGRPIQPFYRLADAHPALYLGFDTPPLKGPVSVYFRVQDQEYSEADFPRLEWEYYRVSGGKKGWTRLDVRDGTRHLTQSGCVEFVGAPDFAVPDSLFGTSLYWLRAIDAEDRFRPIEPQKDGLSQSSGRRHSARVKNDDTCGCGCDSPEPCGQFALFDPRFSSTAGGRRVPSPLLNGIFLNTTMASQSESIIGEILGSGQGLAGSSYALAKFPVLDEQVFVNELGALSDEEQAALRANRNVRVREEKDDAGVTTAFWVGWTAVDNLSESGEDSRHYEIDRTFGTVQFGNGIHGKVPPVGSDNIAADYQAGGGSAGNIGAGELGIMRTSIAYLDRPNNPYAYDCGYDTEPLSHALERGPLKIRTRNRAVTAADYEQLALEASRGIARAKCLPNFNDKGERETGWVTVLIVPQSSDAKPVPAPPLRQQAEAYLRSRAANVAAYPRHIKVFGPVYAEVSVSAELIASSFDAMPAAETEAYRNLTAYLHPLTGGKDGRGWDFGELPCLGELYSLFEADRNVDHVEGLAMTIRDPASGTTIHVTPNTSAAIRSVPYMLIYSGEHKLVVSGLAISS</sequence>
<organism evidence="1 2">
    <name type="scientific">Paenibacillus artemisiicola</name>
    <dbReference type="NCBI Taxonomy" id="1172618"/>
    <lineage>
        <taxon>Bacteria</taxon>
        <taxon>Bacillati</taxon>
        <taxon>Bacillota</taxon>
        <taxon>Bacilli</taxon>
        <taxon>Bacillales</taxon>
        <taxon>Paenibacillaceae</taxon>
        <taxon>Paenibacillus</taxon>
    </lineage>
</organism>
<keyword evidence="2" id="KW-1185">Reference proteome</keyword>